<organism evidence="3">
    <name type="scientific">Magallana gigas</name>
    <name type="common">Pacific oyster</name>
    <name type="synonym">Crassostrea gigas</name>
    <dbReference type="NCBI Taxonomy" id="29159"/>
    <lineage>
        <taxon>Eukaryota</taxon>
        <taxon>Metazoa</taxon>
        <taxon>Spiralia</taxon>
        <taxon>Lophotrochozoa</taxon>
        <taxon>Mollusca</taxon>
        <taxon>Bivalvia</taxon>
        <taxon>Autobranchia</taxon>
        <taxon>Pteriomorphia</taxon>
        <taxon>Ostreida</taxon>
        <taxon>Ostreoidea</taxon>
        <taxon>Ostreidae</taxon>
        <taxon>Magallana</taxon>
    </lineage>
</organism>
<dbReference type="Pfam" id="PF20700">
    <property type="entry name" value="Mutator"/>
    <property type="match status" value="2"/>
</dbReference>
<gene>
    <name evidence="3" type="ORF">CGI_10019197</name>
</gene>
<dbReference type="InterPro" id="IPR049012">
    <property type="entry name" value="Mutator_transp_dom"/>
</dbReference>
<feature type="compositionally biased region" description="Acidic residues" evidence="1">
    <location>
        <begin position="12"/>
        <end position="21"/>
    </location>
</feature>
<sequence length="347" mass="39152">MATDMDSLPDISDAEEREAIEPNELECSFDAGWQTRGSGWQYSCNSGHASLVGVQTGKILDFDVRRSSKAMEPDMASAMLRNLRAHGYEVNALHGDSDSTTMARLKPEFKDLKKRNDKNHLKKNLSKEFYKLSQTYKELKTAGVIPYLTRCYMYPSPLYRQRSLHNEALRDELNETTNRLQKRATELICMGSTQANENFNNIVASKAPKNRSYGNTCYLANRVSAAVLQKNIGFTYVSKKKNFQQETVKTVKEGHTYRTNASATTSPDIESIPSIATLSKETTFIAFDIKATGLSRSSDITQLSVNDGKDSFNVYIDPRQPISQKATDITGLSYCFQKNQMGWRRSY</sequence>
<feature type="domain" description="Mutator-like transposase" evidence="2">
    <location>
        <begin position="17"/>
        <end position="65"/>
    </location>
</feature>
<feature type="domain" description="Mutator-like transposase" evidence="2">
    <location>
        <begin position="66"/>
        <end position="178"/>
    </location>
</feature>
<feature type="region of interest" description="Disordered" evidence="1">
    <location>
        <begin position="1"/>
        <end position="21"/>
    </location>
</feature>
<evidence type="ECO:0000313" key="3">
    <source>
        <dbReference type="EMBL" id="EKC41329.1"/>
    </source>
</evidence>
<dbReference type="Gene3D" id="3.30.420.10">
    <property type="entry name" value="Ribonuclease H-like superfamily/Ribonuclease H"/>
    <property type="match status" value="1"/>
</dbReference>
<dbReference type="HOGENOM" id="CLU_799857_0_0_1"/>
<accession>K1RCE3</accession>
<name>K1RCE3_MAGGI</name>
<dbReference type="InterPro" id="IPR012337">
    <property type="entry name" value="RNaseH-like_sf"/>
</dbReference>
<dbReference type="SUPFAM" id="SSF53098">
    <property type="entry name" value="Ribonuclease H-like"/>
    <property type="match status" value="1"/>
</dbReference>
<dbReference type="GO" id="GO:0003676">
    <property type="term" value="F:nucleic acid binding"/>
    <property type="evidence" value="ECO:0007669"/>
    <property type="project" value="InterPro"/>
</dbReference>
<dbReference type="InterPro" id="IPR036397">
    <property type="entry name" value="RNaseH_sf"/>
</dbReference>
<protein>
    <recommendedName>
        <fullName evidence="2">Mutator-like transposase domain-containing protein</fullName>
    </recommendedName>
</protein>
<evidence type="ECO:0000259" key="2">
    <source>
        <dbReference type="Pfam" id="PF20700"/>
    </source>
</evidence>
<reference evidence="3" key="1">
    <citation type="journal article" date="2012" name="Nature">
        <title>The oyster genome reveals stress adaptation and complexity of shell formation.</title>
        <authorList>
            <person name="Zhang G."/>
            <person name="Fang X."/>
            <person name="Guo X."/>
            <person name="Li L."/>
            <person name="Luo R."/>
            <person name="Xu F."/>
            <person name="Yang P."/>
            <person name="Zhang L."/>
            <person name="Wang X."/>
            <person name="Qi H."/>
            <person name="Xiong Z."/>
            <person name="Que H."/>
            <person name="Xie Y."/>
            <person name="Holland P.W."/>
            <person name="Paps J."/>
            <person name="Zhu Y."/>
            <person name="Wu F."/>
            <person name="Chen Y."/>
            <person name="Wang J."/>
            <person name="Peng C."/>
            <person name="Meng J."/>
            <person name="Yang L."/>
            <person name="Liu J."/>
            <person name="Wen B."/>
            <person name="Zhang N."/>
            <person name="Huang Z."/>
            <person name="Zhu Q."/>
            <person name="Feng Y."/>
            <person name="Mount A."/>
            <person name="Hedgecock D."/>
            <person name="Xu Z."/>
            <person name="Liu Y."/>
            <person name="Domazet-Loso T."/>
            <person name="Du Y."/>
            <person name="Sun X."/>
            <person name="Zhang S."/>
            <person name="Liu B."/>
            <person name="Cheng P."/>
            <person name="Jiang X."/>
            <person name="Li J."/>
            <person name="Fan D."/>
            <person name="Wang W."/>
            <person name="Fu W."/>
            <person name="Wang T."/>
            <person name="Wang B."/>
            <person name="Zhang J."/>
            <person name="Peng Z."/>
            <person name="Li Y."/>
            <person name="Li N."/>
            <person name="Wang J."/>
            <person name="Chen M."/>
            <person name="He Y."/>
            <person name="Tan F."/>
            <person name="Song X."/>
            <person name="Zheng Q."/>
            <person name="Huang R."/>
            <person name="Yang H."/>
            <person name="Du X."/>
            <person name="Chen L."/>
            <person name="Yang M."/>
            <person name="Gaffney P.M."/>
            <person name="Wang S."/>
            <person name="Luo L."/>
            <person name="She Z."/>
            <person name="Ming Y."/>
            <person name="Huang W."/>
            <person name="Zhang S."/>
            <person name="Huang B."/>
            <person name="Zhang Y."/>
            <person name="Qu T."/>
            <person name="Ni P."/>
            <person name="Miao G."/>
            <person name="Wang J."/>
            <person name="Wang Q."/>
            <person name="Steinberg C.E."/>
            <person name="Wang H."/>
            <person name="Li N."/>
            <person name="Qian L."/>
            <person name="Zhang G."/>
            <person name="Li Y."/>
            <person name="Yang H."/>
            <person name="Liu X."/>
            <person name="Wang J."/>
            <person name="Yin Y."/>
            <person name="Wang J."/>
        </authorList>
    </citation>
    <scope>NUCLEOTIDE SEQUENCE [LARGE SCALE GENOMIC DNA]</scope>
    <source>
        <strain evidence="3">05x7-T-G4-1.051#20</strain>
    </source>
</reference>
<dbReference type="InParanoid" id="K1RCE3"/>
<evidence type="ECO:0000256" key="1">
    <source>
        <dbReference type="SAM" id="MobiDB-lite"/>
    </source>
</evidence>
<dbReference type="EMBL" id="JH818223">
    <property type="protein sequence ID" value="EKC41329.1"/>
    <property type="molecule type" value="Genomic_DNA"/>
</dbReference>
<proteinExistence type="predicted"/>
<dbReference type="AlphaFoldDB" id="K1RCE3"/>